<dbReference type="InterPro" id="IPR036249">
    <property type="entry name" value="Thioredoxin-like_sf"/>
</dbReference>
<evidence type="ECO:0000256" key="11">
    <source>
        <dbReference type="ARBA" id="ARBA00041373"/>
    </source>
</evidence>
<evidence type="ECO:0000256" key="6">
    <source>
        <dbReference type="ARBA" id="ARBA00023002"/>
    </source>
</evidence>
<evidence type="ECO:0000256" key="5">
    <source>
        <dbReference type="ARBA" id="ARBA00022862"/>
    </source>
</evidence>
<dbReference type="InterPro" id="IPR000866">
    <property type="entry name" value="AhpC/TSA"/>
</dbReference>
<keyword evidence="6" id="KW-0560">Oxidoreductase</keyword>
<gene>
    <name evidence="14" type="ORF">GCM10025867_20560</name>
</gene>
<dbReference type="EC" id="1.11.1.24" evidence="3"/>
<comment type="function">
    <text evidence="1">Thiol-specific peroxidase that catalyzes the reduction of hydrogen peroxide and organic hydroperoxides to water and alcohols, respectively. Plays a role in cell protection against oxidative stress by detoxifying peroxides and as sensor of hydrogen peroxide-mediated signaling events.</text>
</comment>
<feature type="domain" description="Thioredoxin" evidence="13">
    <location>
        <begin position="4"/>
        <end position="159"/>
    </location>
</feature>
<evidence type="ECO:0000256" key="1">
    <source>
        <dbReference type="ARBA" id="ARBA00003330"/>
    </source>
</evidence>
<evidence type="ECO:0000256" key="9">
    <source>
        <dbReference type="ARBA" id="ARBA00032824"/>
    </source>
</evidence>
<dbReference type="InterPro" id="IPR013766">
    <property type="entry name" value="Thioredoxin_domain"/>
</dbReference>
<keyword evidence="8" id="KW-0676">Redox-active center</keyword>
<keyword evidence="7" id="KW-1015">Disulfide bond</keyword>
<dbReference type="Proteomes" id="UP001321486">
    <property type="component" value="Chromosome"/>
</dbReference>
<sequence length="161" mass="16936">MSTPEIGDIAPDFSLPGIRLVDGAVEKSTFCLSARHGSPVVLAFYPGDETAVCTAQLCSYQSELAGFEGLGAEVWGISKQGVESHEHFARHQGLSFPLLADENGTAVRRYGVGLKGLGLRRSVFVIDSAGLIAWKHVSLVGAKFQSAGVIQQALAGLHVAS</sequence>
<dbReference type="PIRSF" id="PIRSF000239">
    <property type="entry name" value="AHPC"/>
    <property type="match status" value="1"/>
</dbReference>
<evidence type="ECO:0000313" key="14">
    <source>
        <dbReference type="EMBL" id="BDZ49815.1"/>
    </source>
</evidence>
<protein>
    <recommendedName>
        <fullName evidence="3">thioredoxin-dependent peroxiredoxin</fullName>
        <ecNumber evidence="3">1.11.1.24</ecNumber>
    </recommendedName>
    <alternativeName>
        <fullName evidence="11">Bacterioferritin comigratory protein</fullName>
    </alternativeName>
    <alternativeName>
        <fullName evidence="9">Thioredoxin peroxidase</fullName>
    </alternativeName>
</protein>
<evidence type="ECO:0000256" key="7">
    <source>
        <dbReference type="ARBA" id="ARBA00023157"/>
    </source>
</evidence>
<dbReference type="InterPro" id="IPR024706">
    <property type="entry name" value="Peroxiredoxin_AhpC-typ"/>
</dbReference>
<comment type="catalytic activity">
    <reaction evidence="12">
        <text>a hydroperoxide + [thioredoxin]-dithiol = an alcohol + [thioredoxin]-disulfide + H2O</text>
        <dbReference type="Rhea" id="RHEA:62620"/>
        <dbReference type="Rhea" id="RHEA-COMP:10698"/>
        <dbReference type="Rhea" id="RHEA-COMP:10700"/>
        <dbReference type="ChEBI" id="CHEBI:15377"/>
        <dbReference type="ChEBI" id="CHEBI:29950"/>
        <dbReference type="ChEBI" id="CHEBI:30879"/>
        <dbReference type="ChEBI" id="CHEBI:35924"/>
        <dbReference type="ChEBI" id="CHEBI:50058"/>
        <dbReference type="EC" id="1.11.1.24"/>
    </reaction>
</comment>
<dbReference type="Pfam" id="PF00578">
    <property type="entry name" value="AhpC-TSA"/>
    <property type="match status" value="1"/>
</dbReference>
<evidence type="ECO:0000256" key="4">
    <source>
        <dbReference type="ARBA" id="ARBA00022559"/>
    </source>
</evidence>
<evidence type="ECO:0000256" key="12">
    <source>
        <dbReference type="ARBA" id="ARBA00049091"/>
    </source>
</evidence>
<evidence type="ECO:0000256" key="3">
    <source>
        <dbReference type="ARBA" id="ARBA00013017"/>
    </source>
</evidence>
<dbReference type="PANTHER" id="PTHR42801:SF4">
    <property type="entry name" value="AHPC_TSA FAMILY PROTEIN"/>
    <property type="match status" value="1"/>
</dbReference>
<reference evidence="15" key="1">
    <citation type="journal article" date="2019" name="Int. J. Syst. Evol. Microbiol.">
        <title>The Global Catalogue of Microorganisms (GCM) 10K type strain sequencing project: providing services to taxonomists for standard genome sequencing and annotation.</title>
        <authorList>
            <consortium name="The Broad Institute Genomics Platform"/>
            <consortium name="The Broad Institute Genome Sequencing Center for Infectious Disease"/>
            <person name="Wu L."/>
            <person name="Ma J."/>
        </authorList>
    </citation>
    <scope>NUCLEOTIDE SEQUENCE [LARGE SCALE GENOMIC DNA]</scope>
    <source>
        <strain evidence="15">NBRC 108728</strain>
    </source>
</reference>
<dbReference type="SUPFAM" id="SSF52833">
    <property type="entry name" value="Thioredoxin-like"/>
    <property type="match status" value="1"/>
</dbReference>
<proteinExistence type="inferred from homology"/>
<evidence type="ECO:0000256" key="2">
    <source>
        <dbReference type="ARBA" id="ARBA00011245"/>
    </source>
</evidence>
<comment type="similarity">
    <text evidence="10">Belongs to the peroxiredoxin family. BCP/PrxQ subfamily.</text>
</comment>
<organism evidence="14 15">
    <name type="scientific">Frondihabitans sucicola</name>
    <dbReference type="NCBI Taxonomy" id="1268041"/>
    <lineage>
        <taxon>Bacteria</taxon>
        <taxon>Bacillati</taxon>
        <taxon>Actinomycetota</taxon>
        <taxon>Actinomycetes</taxon>
        <taxon>Micrococcales</taxon>
        <taxon>Microbacteriaceae</taxon>
        <taxon>Frondihabitans</taxon>
    </lineage>
</organism>
<dbReference type="PANTHER" id="PTHR42801">
    <property type="entry name" value="THIOREDOXIN-DEPENDENT PEROXIDE REDUCTASE"/>
    <property type="match status" value="1"/>
</dbReference>
<dbReference type="CDD" id="cd03017">
    <property type="entry name" value="PRX_BCP"/>
    <property type="match status" value="1"/>
</dbReference>
<dbReference type="RefSeq" id="WP_286346525.1">
    <property type="nucleotide sequence ID" value="NZ_AP027732.1"/>
</dbReference>
<evidence type="ECO:0000256" key="10">
    <source>
        <dbReference type="ARBA" id="ARBA00038489"/>
    </source>
</evidence>
<keyword evidence="15" id="KW-1185">Reference proteome</keyword>
<keyword evidence="5" id="KW-0049">Antioxidant</keyword>
<evidence type="ECO:0000313" key="15">
    <source>
        <dbReference type="Proteomes" id="UP001321486"/>
    </source>
</evidence>
<name>A0ABN6Y1Q2_9MICO</name>
<evidence type="ECO:0000256" key="8">
    <source>
        <dbReference type="ARBA" id="ARBA00023284"/>
    </source>
</evidence>
<evidence type="ECO:0000259" key="13">
    <source>
        <dbReference type="PROSITE" id="PS51352"/>
    </source>
</evidence>
<dbReference type="PROSITE" id="PS51352">
    <property type="entry name" value="THIOREDOXIN_2"/>
    <property type="match status" value="1"/>
</dbReference>
<keyword evidence="4" id="KW-0575">Peroxidase</keyword>
<accession>A0ABN6Y1Q2</accession>
<dbReference type="Gene3D" id="3.40.30.10">
    <property type="entry name" value="Glutaredoxin"/>
    <property type="match status" value="1"/>
</dbReference>
<comment type="subunit">
    <text evidence="2">Monomer.</text>
</comment>
<dbReference type="InterPro" id="IPR050924">
    <property type="entry name" value="Peroxiredoxin_BCP/PrxQ"/>
</dbReference>
<dbReference type="EMBL" id="AP027732">
    <property type="protein sequence ID" value="BDZ49815.1"/>
    <property type="molecule type" value="Genomic_DNA"/>
</dbReference>